<dbReference type="Pfam" id="PF20450">
    <property type="entry name" value="PPV_E1_DBD"/>
    <property type="match status" value="1"/>
</dbReference>
<sequence>MEDNKGSSKDGLHEWCLVEAECSDIENDLEPLLDKNSDSDVSDLISNDEDLEQGNSRELFQQQELEDSDALLQSLKRKYISPSAAVLQLSPQLESISLSTQHKSKRKLFAEQGSGVEVTLTNETEDVTSLVQQQQEEEVPSLETSSVSTLRNADNAHYKELMRSSNLRATFLSKFKNAYGVSFTELTRQFRSNKTCCNDWVVAIYGVNYDLYEAAKQLLQQYCDYIWVTEMSAMYLYLLCFKAGKNRQTVIRLLVSMLHVAEEQILSEPPKLRSTVAALFWYKGSSNSGTFTFGSYPKWIVEQTLIGHQTGDAATFDFSTMVQWAFDNDHTDEADIAFQYAKLAPDDVNATAWLAQNNQARFVRECAAMVRYYKKGQMREMSMSSWIHFKLQQVEGPGHWSSIVKFIRYQDINFISFLSALKDFLRAKPKKNCLLIYGPPNTGKSAFTMSLIRVLHGRVISFVNSRSHFWLQPMSECKIALLDDATDPCWVYMDTYLRNGLDGHLVSLDCKHKAPMQIKFPPLLITSNINAMAEPAYKYLHSRLRAFEFPNPFPMKDDNTPEFELTDQSWKSFFERLWTQLELSDQEDEGEDGDADKTFRCIARPSNDHL</sequence>
<dbReference type="SUPFAM" id="SSF52540">
    <property type="entry name" value="P-loop containing nucleoside triphosphate hydrolases"/>
    <property type="match status" value="1"/>
</dbReference>
<evidence type="ECO:0000256" key="6">
    <source>
        <dbReference type="ARBA" id="ARBA00022741"/>
    </source>
</evidence>
<feature type="short sequence motif" description="Nuclear localization signal" evidence="15">
    <location>
        <begin position="76"/>
        <end position="78"/>
    </location>
</feature>
<accession>C4PUC2</accession>
<comment type="subunit">
    <text evidence="15">Can form hexamers. Interacts with E2 protein; this interaction increases E1 DNA binding specificity. Interacts with host DNA polymerase subunit POLA2. Interacts with host single stranded DNA-binding protein RPA1. Interacts with host TOP1; this interaction stimulates the enzymatic activity of TOP1.</text>
</comment>
<evidence type="ECO:0000313" key="19">
    <source>
        <dbReference type="EMBL" id="CAW42216.1"/>
    </source>
</evidence>
<comment type="catalytic activity">
    <reaction evidence="13 15 16">
        <text>ATP + H2O = ADP + phosphate + H(+)</text>
        <dbReference type="Rhea" id="RHEA:13065"/>
        <dbReference type="ChEBI" id="CHEBI:15377"/>
        <dbReference type="ChEBI" id="CHEBI:15378"/>
        <dbReference type="ChEBI" id="CHEBI:30616"/>
        <dbReference type="ChEBI" id="CHEBI:43474"/>
        <dbReference type="ChEBI" id="CHEBI:456216"/>
        <dbReference type="EC" id="5.6.2.4"/>
    </reaction>
</comment>
<dbReference type="GO" id="GO:0006260">
    <property type="term" value="P:DNA replication"/>
    <property type="evidence" value="ECO:0007669"/>
    <property type="project" value="UniProtKB-UniRule"/>
</dbReference>
<evidence type="ECO:0000256" key="5">
    <source>
        <dbReference type="ARBA" id="ARBA00022705"/>
    </source>
</evidence>
<comment type="function">
    <text evidence="14 15">ATP-dependent DNA 3'-5' helicase required for initiation of viral DNA replication. It forms a complex with the viral E2 protein. The E1-E2 complex binds to the replication origin which contains binding sites for both proteins. During the initial step, a dimer of E1 interacts with a dimer of protein E2 leading to a complex that binds the viral origin of replication with high specificity. Then, a second dimer of E1 displaces the E2 dimer in an ATP-dependent manner to form the E1 tetramer. Following this, two E1 monomers are added to each half of the site, which results in the formation of two E1 trimers on the viral ori. Subsequently, two hexamers will be created. The double hexamer acts as a bi-directional helicase machinery and unwinds the viral DNA and then recruits the host DNA polymerase to start replication.</text>
</comment>
<dbReference type="Gene3D" id="3.40.50.300">
    <property type="entry name" value="P-loop containing nucleotide triphosphate hydrolases"/>
    <property type="match status" value="1"/>
</dbReference>
<proteinExistence type="inferred from homology"/>
<evidence type="ECO:0000256" key="7">
    <source>
        <dbReference type="ARBA" id="ARBA00022801"/>
    </source>
</evidence>
<evidence type="ECO:0000256" key="11">
    <source>
        <dbReference type="ARBA" id="ARBA00023235"/>
    </source>
</evidence>
<evidence type="ECO:0000256" key="2">
    <source>
        <dbReference type="ARBA" id="ARBA00022518"/>
    </source>
</evidence>
<evidence type="ECO:0000256" key="16">
    <source>
        <dbReference type="PIRNR" id="PIRNR003383"/>
    </source>
</evidence>
<evidence type="ECO:0000256" key="9">
    <source>
        <dbReference type="ARBA" id="ARBA00022840"/>
    </source>
</evidence>
<dbReference type="Pfam" id="PF00519">
    <property type="entry name" value="PPV_E1_C"/>
    <property type="match status" value="1"/>
</dbReference>
<dbReference type="Proteomes" id="UP000110538">
    <property type="component" value="Segment"/>
</dbReference>
<comment type="PTM">
    <text evidence="15">Sumoylated.</text>
</comment>
<feature type="modified residue" description="Phosphoserine; by host" evidence="15">
    <location>
        <position position="90"/>
    </location>
</feature>
<dbReference type="EC" id="5.6.2.4" evidence="15 16"/>
<feature type="cross-link" description="Glycyl lysine isopeptide (Lys-Gly) (interchain with G-Cter in SUMO)" evidence="15">
    <location>
        <position position="519"/>
    </location>
</feature>
<keyword evidence="6 15" id="KW-0547">Nucleotide-binding</keyword>
<dbReference type="InterPro" id="IPR016393">
    <property type="entry name" value="Rep_E1_papillomaV"/>
</dbReference>
<dbReference type="PIRSF" id="PIRSF003383">
    <property type="entry name" value="Rep_E1_papillomaV"/>
    <property type="match status" value="1"/>
</dbReference>
<dbReference type="InterPro" id="IPR014000">
    <property type="entry name" value="PPV_DNA_helicase_E1_N"/>
</dbReference>
<dbReference type="InterPro" id="IPR027417">
    <property type="entry name" value="P-loop_NTPase"/>
</dbReference>
<comment type="PTM">
    <text evidence="15">Phosphorylated.</text>
</comment>
<dbReference type="InterPro" id="IPR046832">
    <property type="entry name" value="PPV_E1_DBD"/>
</dbReference>
<keyword evidence="7 15" id="KW-0378">Hydrolase</keyword>
<keyword evidence="4 15" id="KW-1048">Host nucleus</keyword>
<dbReference type="SUPFAM" id="SSF55464">
    <property type="entry name" value="Origin of replication-binding domain, RBD-like"/>
    <property type="match status" value="1"/>
</dbReference>
<evidence type="ECO:0000256" key="10">
    <source>
        <dbReference type="ARBA" id="ARBA00023125"/>
    </source>
</evidence>
<keyword evidence="15" id="KW-0832">Ubl conjugation</keyword>
<dbReference type="InterPro" id="IPR046935">
    <property type="entry name" value="PPV_E1_DBD_sf"/>
</dbReference>
<comment type="caution">
    <text evidence="15">Lacks conserved residue(s) required for the propagation of feature annotation.</text>
</comment>
<evidence type="ECO:0000256" key="14">
    <source>
        <dbReference type="ARBA" id="ARBA00093297"/>
    </source>
</evidence>
<keyword evidence="15" id="KW-1017">Isopeptide bond</keyword>
<feature type="short sequence motif" description="Nuclear export signal" evidence="15">
    <location>
        <begin position="89"/>
        <end position="98"/>
    </location>
</feature>
<comment type="similarity">
    <text evidence="15 16">Belongs to the papillomaviridae E1 protein family.</text>
</comment>
<keyword evidence="8 15" id="KW-0347">Helicase</keyword>
<evidence type="ECO:0000256" key="1">
    <source>
        <dbReference type="ARBA" id="ARBA00004147"/>
    </source>
</evidence>
<feature type="region of interest" description="Disordered" evidence="17">
    <location>
        <begin position="33"/>
        <end position="54"/>
    </location>
</feature>
<reference evidence="19 20" key="1">
    <citation type="journal article" date="2009" name="J. Gen. Virol.">
        <title>Characterization of seven novel human papillomavirus types isolated from cutaneous tissue, but also present in mucosal lesions.</title>
        <authorList>
            <person name="de Villiers E.M."/>
            <person name="Gunst K."/>
        </authorList>
    </citation>
    <scope>NUCLEOTIDE SEQUENCE [LARGE SCALE GENOMIC DNA]</scope>
    <source>
        <strain evidence="19">GA1-3</strain>
    </source>
</reference>
<dbReference type="GO" id="GO:0005524">
    <property type="term" value="F:ATP binding"/>
    <property type="evidence" value="ECO:0007669"/>
    <property type="project" value="UniProtKB-UniRule"/>
</dbReference>
<dbReference type="Pfam" id="PF00524">
    <property type="entry name" value="PPV_E1_N"/>
    <property type="match status" value="1"/>
</dbReference>
<evidence type="ECO:0000256" key="17">
    <source>
        <dbReference type="SAM" id="MobiDB-lite"/>
    </source>
</evidence>
<gene>
    <name evidence="15 19" type="primary">E1</name>
</gene>
<dbReference type="HAMAP" id="MF_04000">
    <property type="entry name" value="PPV_E1"/>
    <property type="match status" value="1"/>
</dbReference>
<name>C4PUC2_HPV98</name>
<comment type="subcellular location">
    <subcellularLocation>
        <location evidence="1 15">Host nucleus</location>
    </subcellularLocation>
</comment>
<evidence type="ECO:0000256" key="13">
    <source>
        <dbReference type="ARBA" id="ARBA00048988"/>
    </source>
</evidence>
<comment type="function">
    <text evidence="16">ATP-dependent DNA helicase required for initiation of viral DNA replication. It forms a complex with the viral E2 protein. The E1-E2 complex binds to the replication origin which contains binding sites for both proteins.</text>
</comment>
<dbReference type="GO" id="GO:0003677">
    <property type="term" value="F:DNA binding"/>
    <property type="evidence" value="ECO:0007669"/>
    <property type="project" value="UniProtKB-UniRule"/>
</dbReference>
<dbReference type="InterPro" id="IPR037102">
    <property type="entry name" value="Znf_lg_T-Ag_D1_dom_sf"/>
</dbReference>
<dbReference type="GO" id="GO:0042025">
    <property type="term" value="C:host cell nucleus"/>
    <property type="evidence" value="ECO:0007669"/>
    <property type="project" value="UniProtKB-SubCell"/>
</dbReference>
<evidence type="ECO:0000256" key="12">
    <source>
        <dbReference type="ARBA" id="ARBA00034617"/>
    </source>
</evidence>
<evidence type="ECO:0000256" key="15">
    <source>
        <dbReference type="HAMAP-Rule" id="MF_04000"/>
    </source>
</evidence>
<evidence type="ECO:0000256" key="8">
    <source>
        <dbReference type="ARBA" id="ARBA00022806"/>
    </source>
</evidence>
<evidence type="ECO:0000259" key="18">
    <source>
        <dbReference type="PROSITE" id="PS51206"/>
    </source>
</evidence>
<dbReference type="Gene3D" id="1.10.10.510">
    <property type="entry name" value="Zinc finger, large T-antigen D1 domain"/>
    <property type="match status" value="1"/>
</dbReference>
<dbReference type="Gene3D" id="3.40.1310.10">
    <property type="match status" value="1"/>
</dbReference>
<dbReference type="GO" id="GO:0043138">
    <property type="term" value="F:3'-5' DNA helicase activity"/>
    <property type="evidence" value="ECO:0007669"/>
    <property type="project" value="UniProtKB-UniRule"/>
</dbReference>
<keyword evidence="3 15" id="KW-0597">Phosphoprotein</keyword>
<keyword evidence="5 15" id="KW-0235">DNA replication</keyword>
<keyword evidence="2 15" id="KW-0244">Early protein</keyword>
<dbReference type="GO" id="GO:0016887">
    <property type="term" value="F:ATP hydrolysis activity"/>
    <property type="evidence" value="ECO:0007669"/>
    <property type="project" value="RHEA"/>
</dbReference>
<feature type="modified residue" description="Phosphoserine; by host" evidence="15">
    <location>
        <position position="81"/>
    </location>
</feature>
<keyword evidence="9 15" id="KW-0067">ATP-binding</keyword>
<evidence type="ECO:0000313" key="20">
    <source>
        <dbReference type="Proteomes" id="UP000110538"/>
    </source>
</evidence>
<dbReference type="InterPro" id="IPR001177">
    <property type="entry name" value="PPV_DNA_helicase_E1_C"/>
</dbReference>
<organism evidence="19 20">
    <name type="scientific">Human papillomavirus type 98</name>
    <dbReference type="NCBI Taxonomy" id="587347"/>
    <lineage>
        <taxon>Viruses</taxon>
        <taxon>Monodnaviria</taxon>
        <taxon>Shotokuvirae</taxon>
        <taxon>Cossaviricota</taxon>
        <taxon>Papovaviricetes</taxon>
        <taxon>Zurhausenvirales</taxon>
        <taxon>Papillomaviridae</taxon>
        <taxon>Firstpapillomavirinae</taxon>
        <taxon>Betapapillomavirus</taxon>
        <taxon>Betapapillomavirus 1</taxon>
    </lineage>
</organism>
<feature type="domain" description="SF3 helicase" evidence="18">
    <location>
        <begin position="412"/>
        <end position="562"/>
    </location>
</feature>
<protein>
    <recommendedName>
        <fullName evidence="15 16">Replication protein E1</fullName>
        <ecNumber evidence="15 16">5.6.2.4</ecNumber>
    </recommendedName>
    <alternativeName>
        <fullName evidence="15">ATP-dependent helicase E1</fullName>
    </alternativeName>
    <alternativeName>
        <fullName evidence="15">DNA 3'-5' helicase E1</fullName>
    </alternativeName>
</protein>
<dbReference type="EMBL" id="FM955837">
    <property type="protein sequence ID" value="CAW42216.1"/>
    <property type="molecule type" value="Genomic_DNA"/>
</dbReference>
<keyword evidence="11 15" id="KW-0413">Isomerase</keyword>
<dbReference type="PROSITE" id="PS51206">
    <property type="entry name" value="SF3_HELICASE_1"/>
    <property type="match status" value="1"/>
</dbReference>
<evidence type="ECO:0000256" key="4">
    <source>
        <dbReference type="ARBA" id="ARBA00022562"/>
    </source>
</evidence>
<comment type="catalytic activity">
    <reaction evidence="12 15">
        <text>Couples ATP hydrolysis with the unwinding of duplex DNA by translocating in the 3'-5' direction.</text>
        <dbReference type="EC" id="5.6.2.4"/>
    </reaction>
</comment>
<dbReference type="InterPro" id="IPR014015">
    <property type="entry name" value="Helicase_SF3_DNA-vir"/>
</dbReference>
<feature type="binding site" evidence="15">
    <location>
        <begin position="438"/>
        <end position="445"/>
    </location>
    <ligand>
        <name>ATP</name>
        <dbReference type="ChEBI" id="CHEBI:30616"/>
    </ligand>
</feature>
<evidence type="ECO:0000256" key="3">
    <source>
        <dbReference type="ARBA" id="ARBA00022553"/>
    </source>
</evidence>
<keyword evidence="10 15" id="KW-0238">DNA-binding</keyword>